<gene>
    <name evidence="2" type="ORF">Ddye_029690</name>
</gene>
<protein>
    <recommendedName>
        <fullName evidence="1">MULE transposase domain-containing protein</fullName>
    </recommendedName>
</protein>
<dbReference type="Proteomes" id="UP001280121">
    <property type="component" value="Unassembled WGS sequence"/>
</dbReference>
<organism evidence="2 3">
    <name type="scientific">Dipteronia dyeriana</name>
    <dbReference type="NCBI Taxonomy" id="168575"/>
    <lineage>
        <taxon>Eukaryota</taxon>
        <taxon>Viridiplantae</taxon>
        <taxon>Streptophyta</taxon>
        <taxon>Embryophyta</taxon>
        <taxon>Tracheophyta</taxon>
        <taxon>Spermatophyta</taxon>
        <taxon>Magnoliopsida</taxon>
        <taxon>eudicotyledons</taxon>
        <taxon>Gunneridae</taxon>
        <taxon>Pentapetalae</taxon>
        <taxon>rosids</taxon>
        <taxon>malvids</taxon>
        <taxon>Sapindales</taxon>
        <taxon>Sapindaceae</taxon>
        <taxon>Hippocastanoideae</taxon>
        <taxon>Acereae</taxon>
        <taxon>Dipteronia</taxon>
    </lineage>
</organism>
<sequence length="464" mass="54300">MLIDMSKSEVKPKNILYTLQNRDIHNVSTMKTIYNACYKYKVVEQADRSQIQQLMSKLNEHNYIEWHQSQEDIDCITDLFWAHRSTFELLQAFPRVLIMDCTYKTNKYRYPLLEIVTVTSTNLTFYVGITLFQFECEDNYVWALERLKKIMEDKMLSSVIVTVRELVLMNAIKKIFPTTINFLCRWHISKNILANCRKLFKTAKDWEDFICSWNSLVSSCTKQQYMQNLSAIESDFSGYQGAFDYVKHGWLDKYKENFVAAWSNLVMHFGNVTSNRAETTHAKLKRQLGSSLGTFVTLWDKIHVLLELQHTEIKASFEKSKTIVQHKFTHFLFKELMGFISRHTLDIILEESERVDTVDLDPSACECIVRHMHVCPCAHEIAEYKREGRPIPLFRLNSHWKKLDLVPSISDGSTKLSCIVEIEMIMKRFEQMDDSGKLQLKKKLMELVNPKSTHLVEPIVKAKA</sequence>
<evidence type="ECO:0000259" key="1">
    <source>
        <dbReference type="Pfam" id="PF10551"/>
    </source>
</evidence>
<dbReference type="InterPro" id="IPR018289">
    <property type="entry name" value="MULE_transposase_dom"/>
</dbReference>
<dbReference type="Pfam" id="PF10551">
    <property type="entry name" value="MULE"/>
    <property type="match status" value="1"/>
</dbReference>
<evidence type="ECO:0000313" key="3">
    <source>
        <dbReference type="Proteomes" id="UP001280121"/>
    </source>
</evidence>
<dbReference type="InterPro" id="IPR052579">
    <property type="entry name" value="Zinc_finger_SWIM"/>
</dbReference>
<accession>A0AAD9TG04</accession>
<dbReference type="PANTHER" id="PTHR31569:SF4">
    <property type="entry name" value="SWIM-TYPE DOMAIN-CONTAINING PROTEIN"/>
    <property type="match status" value="1"/>
</dbReference>
<keyword evidence="3" id="KW-1185">Reference proteome</keyword>
<feature type="domain" description="MULE transposase" evidence="1">
    <location>
        <begin position="96"/>
        <end position="191"/>
    </location>
</feature>
<dbReference type="PANTHER" id="PTHR31569">
    <property type="entry name" value="SWIM-TYPE DOMAIN-CONTAINING PROTEIN"/>
    <property type="match status" value="1"/>
</dbReference>
<dbReference type="EMBL" id="JANJYI010000009">
    <property type="protein sequence ID" value="KAK2634898.1"/>
    <property type="molecule type" value="Genomic_DNA"/>
</dbReference>
<proteinExistence type="predicted"/>
<comment type="caution">
    <text evidence="2">The sequence shown here is derived from an EMBL/GenBank/DDBJ whole genome shotgun (WGS) entry which is preliminary data.</text>
</comment>
<evidence type="ECO:0000313" key="2">
    <source>
        <dbReference type="EMBL" id="KAK2634898.1"/>
    </source>
</evidence>
<reference evidence="2" key="1">
    <citation type="journal article" date="2023" name="Plant J.">
        <title>Genome sequences and population genomics provide insights into the demographic history, inbreeding, and mutation load of two 'living fossil' tree species of Dipteronia.</title>
        <authorList>
            <person name="Feng Y."/>
            <person name="Comes H.P."/>
            <person name="Chen J."/>
            <person name="Zhu S."/>
            <person name="Lu R."/>
            <person name="Zhang X."/>
            <person name="Li P."/>
            <person name="Qiu J."/>
            <person name="Olsen K.M."/>
            <person name="Qiu Y."/>
        </authorList>
    </citation>
    <scope>NUCLEOTIDE SEQUENCE</scope>
    <source>
        <strain evidence="2">KIB01</strain>
    </source>
</reference>
<dbReference type="AlphaFoldDB" id="A0AAD9TG04"/>
<name>A0AAD9TG04_9ROSI</name>